<feature type="domain" description="ILEI/PANDER" evidence="15">
    <location>
        <begin position="39"/>
        <end position="126"/>
    </location>
</feature>
<dbReference type="AlphaFoldDB" id="A0A8J5MX58"/>
<keyword evidence="7" id="KW-0812">Transmembrane</keyword>
<keyword evidence="17" id="KW-1185">Reference proteome</keyword>
<gene>
    <name evidence="16" type="ORF">Hamer_G005500</name>
</gene>
<dbReference type="GO" id="GO:0000139">
    <property type="term" value="C:Golgi membrane"/>
    <property type="evidence" value="ECO:0007669"/>
    <property type="project" value="UniProtKB-SubCell"/>
</dbReference>
<organism evidence="16 17">
    <name type="scientific">Homarus americanus</name>
    <name type="common">American lobster</name>
    <dbReference type="NCBI Taxonomy" id="6706"/>
    <lineage>
        <taxon>Eukaryota</taxon>
        <taxon>Metazoa</taxon>
        <taxon>Ecdysozoa</taxon>
        <taxon>Arthropoda</taxon>
        <taxon>Crustacea</taxon>
        <taxon>Multicrustacea</taxon>
        <taxon>Malacostraca</taxon>
        <taxon>Eumalacostraca</taxon>
        <taxon>Eucarida</taxon>
        <taxon>Decapoda</taxon>
        <taxon>Pleocyemata</taxon>
        <taxon>Astacidea</taxon>
        <taxon>Nephropoidea</taxon>
        <taxon>Nephropidae</taxon>
        <taxon>Homarus</taxon>
    </lineage>
</organism>
<keyword evidence="10" id="KW-1133">Transmembrane helix</keyword>
<feature type="domain" description="ILEI/PANDER" evidence="15">
    <location>
        <begin position="659"/>
        <end position="746"/>
    </location>
</feature>
<keyword evidence="12" id="KW-0472">Membrane</keyword>
<evidence type="ECO:0000256" key="1">
    <source>
        <dbReference type="ARBA" id="ARBA00001936"/>
    </source>
</evidence>
<dbReference type="PANTHER" id="PTHR46396">
    <property type="entry name" value="PROTEIN O-LINKED-MANNOSE BETA-1,2-N-ACETYLGLUCOSAMINYLTRANSFERASE 1"/>
    <property type="match status" value="1"/>
</dbReference>
<evidence type="ECO:0000256" key="6">
    <source>
        <dbReference type="ARBA" id="ARBA00022679"/>
    </source>
</evidence>
<reference evidence="16" key="1">
    <citation type="journal article" date="2021" name="Sci. Adv.">
        <title>The American lobster genome reveals insights on longevity, neural, and immune adaptations.</title>
        <authorList>
            <person name="Polinski J.M."/>
            <person name="Zimin A.V."/>
            <person name="Clark K.F."/>
            <person name="Kohn A.B."/>
            <person name="Sadowski N."/>
            <person name="Timp W."/>
            <person name="Ptitsyn A."/>
            <person name="Khanna P."/>
            <person name="Romanova D.Y."/>
            <person name="Williams P."/>
            <person name="Greenwood S.J."/>
            <person name="Moroz L.L."/>
            <person name="Walt D.R."/>
            <person name="Bodnar A.G."/>
        </authorList>
    </citation>
    <scope>NUCLEOTIDE SEQUENCE</scope>
    <source>
        <strain evidence="16">GMGI-L3</strain>
    </source>
</reference>
<dbReference type="GO" id="GO:0016266">
    <property type="term" value="P:protein O-linked glycosylation via N-acetyl-galactosamine"/>
    <property type="evidence" value="ECO:0007669"/>
    <property type="project" value="TreeGrafter"/>
</dbReference>
<evidence type="ECO:0000259" key="15">
    <source>
        <dbReference type="Pfam" id="PF15711"/>
    </source>
</evidence>
<dbReference type="Gene3D" id="3.90.550.10">
    <property type="entry name" value="Spore Coat Polysaccharide Biosynthesis Protein SpsA, Chain A"/>
    <property type="match status" value="2"/>
</dbReference>
<keyword evidence="13" id="KW-0464">Manganese</keyword>
<dbReference type="PANTHER" id="PTHR46396:SF2">
    <property type="entry name" value="ILEI_PANDER DOMAIN-CONTAINING PROTEIN"/>
    <property type="match status" value="1"/>
</dbReference>
<protein>
    <submittedName>
        <fullName evidence="16">O-linked-mannose beta-1-2-N-acetylglucosaminyltransferase 1-like 13</fullName>
    </submittedName>
</protein>
<dbReference type="InterPro" id="IPR004139">
    <property type="entry name" value="Glyco_trans_13"/>
</dbReference>
<keyword evidence="5" id="KW-0328">Glycosyltransferase</keyword>
<dbReference type="GO" id="GO:0047223">
    <property type="term" value="F:beta-1,3-galactosyl-O-glycosyl-glycoprotein beta-1,3-N-acetylglucosaminyltransferase activity"/>
    <property type="evidence" value="ECO:0007669"/>
    <property type="project" value="TreeGrafter"/>
</dbReference>
<keyword evidence="8" id="KW-0479">Metal-binding</keyword>
<evidence type="ECO:0000256" key="10">
    <source>
        <dbReference type="ARBA" id="ARBA00022989"/>
    </source>
</evidence>
<comment type="similarity">
    <text evidence="4">Belongs to the glycosyltransferase 13 family.</text>
</comment>
<evidence type="ECO:0000313" key="17">
    <source>
        <dbReference type="Proteomes" id="UP000747542"/>
    </source>
</evidence>
<comment type="subcellular location">
    <subcellularLocation>
        <location evidence="2">Golgi apparatus membrane</location>
        <topology evidence="2">Single-pass type II membrane protein</topology>
    </subcellularLocation>
</comment>
<dbReference type="Pfam" id="PF03071">
    <property type="entry name" value="GNT-I"/>
    <property type="match status" value="2"/>
</dbReference>
<comment type="cofactor">
    <cofactor evidence="1">
        <name>Mn(2+)</name>
        <dbReference type="ChEBI" id="CHEBI:29035"/>
    </cofactor>
</comment>
<evidence type="ECO:0000256" key="12">
    <source>
        <dbReference type="ARBA" id="ARBA00023136"/>
    </source>
</evidence>
<keyword evidence="6" id="KW-0808">Transferase</keyword>
<evidence type="ECO:0000256" key="14">
    <source>
        <dbReference type="SAM" id="MobiDB-lite"/>
    </source>
</evidence>
<dbReference type="SUPFAM" id="SSF53448">
    <property type="entry name" value="Nucleotide-diphospho-sugar transferases"/>
    <property type="match status" value="2"/>
</dbReference>
<evidence type="ECO:0000256" key="9">
    <source>
        <dbReference type="ARBA" id="ARBA00022968"/>
    </source>
</evidence>
<dbReference type="GO" id="GO:0046872">
    <property type="term" value="F:metal ion binding"/>
    <property type="evidence" value="ECO:0007669"/>
    <property type="project" value="UniProtKB-KW"/>
</dbReference>
<feature type="region of interest" description="Disordered" evidence="14">
    <location>
        <begin position="627"/>
        <end position="656"/>
    </location>
</feature>
<comment type="pathway">
    <text evidence="3">Protein modification; protein glycosylation.</text>
</comment>
<dbReference type="EMBL" id="JAHLQT010021845">
    <property type="protein sequence ID" value="KAG7167153.1"/>
    <property type="molecule type" value="Genomic_DNA"/>
</dbReference>
<feature type="compositionally biased region" description="Pro residues" evidence="14">
    <location>
        <begin position="14"/>
        <end position="37"/>
    </location>
</feature>
<dbReference type="InterPro" id="IPR029044">
    <property type="entry name" value="Nucleotide-diphossugar_trans"/>
</dbReference>
<proteinExistence type="inferred from homology"/>
<evidence type="ECO:0000256" key="7">
    <source>
        <dbReference type="ARBA" id="ARBA00022692"/>
    </source>
</evidence>
<evidence type="ECO:0000256" key="4">
    <source>
        <dbReference type="ARBA" id="ARBA00006492"/>
    </source>
</evidence>
<keyword evidence="11" id="KW-0333">Golgi apparatus</keyword>
<evidence type="ECO:0000313" key="16">
    <source>
        <dbReference type="EMBL" id="KAG7167153.1"/>
    </source>
</evidence>
<dbReference type="InterPro" id="IPR052463">
    <property type="entry name" value="O-linked_mannose_GnT"/>
</dbReference>
<keyword evidence="9" id="KW-0735">Signal-anchor</keyword>
<dbReference type="UniPathway" id="UPA00378"/>
<evidence type="ECO:0000256" key="2">
    <source>
        <dbReference type="ARBA" id="ARBA00004323"/>
    </source>
</evidence>
<name>A0A8J5MX58_HOMAM</name>
<evidence type="ECO:0000256" key="5">
    <source>
        <dbReference type="ARBA" id="ARBA00022676"/>
    </source>
</evidence>
<evidence type="ECO:0000256" key="11">
    <source>
        <dbReference type="ARBA" id="ARBA00023034"/>
    </source>
</evidence>
<dbReference type="Proteomes" id="UP000747542">
    <property type="component" value="Unassembled WGS sequence"/>
</dbReference>
<accession>A0A8J5MX58</accession>
<evidence type="ECO:0000256" key="13">
    <source>
        <dbReference type="ARBA" id="ARBA00023211"/>
    </source>
</evidence>
<evidence type="ECO:0000256" key="8">
    <source>
        <dbReference type="ARBA" id="ARBA00022723"/>
    </source>
</evidence>
<dbReference type="InterPro" id="IPR039477">
    <property type="entry name" value="ILEI/PANDER_dom"/>
</dbReference>
<comment type="caution">
    <text evidence="16">The sequence shown here is derived from an EMBL/GenBank/DDBJ whole genome shotgun (WGS) entry which is preliminary data.</text>
</comment>
<sequence length="1223" mass="137556">MAMTTAPSDTATTTPPPGSTTTPPPPDTTTTTPPPPSEGLTLDVLNQHSALVIFHKVFPLGQYWSHSVDLEWHLNRVAPGRIVVMTVAVSGTVGLRDVARRLDQLGSLFALHLTPMAHWTWVFVKGGRTISETAIVQGYYAPHHAHFILPLSYLTTPPTSFSKNQQLQQQRWQYCEAHGAMGGLCDEDTPDPLPVPPPPPVAQQWALDGVPVVVTAGNRHQYLYHTLTTLLTTPGAQHNNILVALGDAPQPTTQLLRLLNITFTKLVVHGKDNNKLFRYYRSVFQYVARTFPDAPAVIILDEDVQVSPDFFSYMSQTLWLLYHDPTLYCVNGYSATGFQGISHDPKTLLRANVQVEWGFAVTLGFVKEVISRWPSDPSETDTLFYDEWLYKHGSKGRECVFPEISRTIHYGIGVNSEAWSTEMYFLFKPMVREAHVYLDNVNRMLQRPWEEHFSRSIKEATPLTGNPCSDTFVPSINTATNFVFYYRVNKKPDGQLDYRNFLYAATCLNAWGVSEQGLHQKVLTVRVSMLATLYLVGAPYSPYAHFRPRHIRPWVYDLVSDEDDKIIMKRIAEIQIGKYKILNWNVTKISIPPNMRATHGTSSLQGVVTVVAVVVVVVGQNTSYHHKQPLPINPRDKTSKGFTLPPEDARPHPPTLDEGVTLTVLNQRKSSLIFHRVFPLGQYWAHWADLEWHLSRVAPGRIVVMTVAVSGTVGLRDVARRLDQLGSLFALHLTPMAHWTWVFVKGGRTISETAIIQGYAPHHAHLILPLSHLTTPPTSFSKNQELRQQRWQYCEAHGAMGGLCDEDTPDPLPVPPPPPVAQQWALDGVPVVVTAGNRHQYLYHTLTTLLTTPGAQHNNILVALGDAPQPTTQLLRLLNITFTKLVVHGKDNNKLFRYYRSVFQYVARTFPDAPAVIILDEDVQVSPDFFSYMSQTLWLLYHDPTLYCINGYGGTKDLSHDETKILRGDNQVSWGYAISLDFVREALQLWPSPRPGRTFIYDYWLYSNIAGTRECVFPDVSRSRHFGIGVNTVPWVKENIFQLNPLVEKSGVLLADVERVQLSVWSRDLAANIRDATPILHNPCDKTFLPDPRQPSTYVFYLNMTRKADDSPNIDDYFCVAHCLGAWSFSPMGLHKGVKTLRPSTHATLHLVGVPYSPYSYLRPPHIPVWSMATLTPPQKEVLNDRIKNRTPVTMANTNLTIEQVMNTLSGCDVSVLSGALCW</sequence>
<feature type="compositionally biased region" description="Low complexity" evidence="14">
    <location>
        <begin position="1"/>
        <end position="13"/>
    </location>
</feature>
<dbReference type="Pfam" id="PF15711">
    <property type="entry name" value="ILEI"/>
    <property type="match status" value="2"/>
</dbReference>
<feature type="region of interest" description="Disordered" evidence="14">
    <location>
        <begin position="1"/>
        <end position="38"/>
    </location>
</feature>
<evidence type="ECO:0000256" key="3">
    <source>
        <dbReference type="ARBA" id="ARBA00004922"/>
    </source>
</evidence>